<keyword evidence="5" id="KW-1185">Reference proteome</keyword>
<name>A0AAV2GB31_9ROSI</name>
<evidence type="ECO:0000256" key="1">
    <source>
        <dbReference type="ARBA" id="ARBA00007626"/>
    </source>
</evidence>
<dbReference type="InterPro" id="IPR002885">
    <property type="entry name" value="PPR_rpt"/>
</dbReference>
<keyword evidence="2" id="KW-0677">Repeat</keyword>
<dbReference type="NCBIfam" id="TIGR00756">
    <property type="entry name" value="PPR"/>
    <property type="match status" value="2"/>
</dbReference>
<feature type="repeat" description="PPR" evidence="3">
    <location>
        <begin position="173"/>
        <end position="207"/>
    </location>
</feature>
<evidence type="ECO:0008006" key="6">
    <source>
        <dbReference type="Google" id="ProtNLM"/>
    </source>
</evidence>
<dbReference type="SUPFAM" id="SSF48452">
    <property type="entry name" value="TPR-like"/>
    <property type="match status" value="1"/>
</dbReference>
<dbReference type="EMBL" id="OZ034821">
    <property type="protein sequence ID" value="CAL1407686.1"/>
    <property type="molecule type" value="Genomic_DNA"/>
</dbReference>
<organism evidence="4 5">
    <name type="scientific">Linum trigynum</name>
    <dbReference type="NCBI Taxonomy" id="586398"/>
    <lineage>
        <taxon>Eukaryota</taxon>
        <taxon>Viridiplantae</taxon>
        <taxon>Streptophyta</taxon>
        <taxon>Embryophyta</taxon>
        <taxon>Tracheophyta</taxon>
        <taxon>Spermatophyta</taxon>
        <taxon>Magnoliopsida</taxon>
        <taxon>eudicotyledons</taxon>
        <taxon>Gunneridae</taxon>
        <taxon>Pentapetalae</taxon>
        <taxon>rosids</taxon>
        <taxon>fabids</taxon>
        <taxon>Malpighiales</taxon>
        <taxon>Linaceae</taxon>
        <taxon>Linum</taxon>
    </lineage>
</organism>
<reference evidence="4 5" key="1">
    <citation type="submission" date="2024-04" db="EMBL/GenBank/DDBJ databases">
        <authorList>
            <person name="Fracassetti M."/>
        </authorList>
    </citation>
    <scope>NUCLEOTIDE SEQUENCE [LARGE SCALE GENOMIC DNA]</scope>
</reference>
<dbReference type="Pfam" id="PF13812">
    <property type="entry name" value="PPR_3"/>
    <property type="match status" value="1"/>
</dbReference>
<evidence type="ECO:0000256" key="2">
    <source>
        <dbReference type="ARBA" id="ARBA00022737"/>
    </source>
</evidence>
<evidence type="ECO:0000313" key="4">
    <source>
        <dbReference type="EMBL" id="CAL1407686.1"/>
    </source>
</evidence>
<evidence type="ECO:0000313" key="5">
    <source>
        <dbReference type="Proteomes" id="UP001497516"/>
    </source>
</evidence>
<dbReference type="InterPro" id="IPR011990">
    <property type="entry name" value="TPR-like_helical_dom_sf"/>
</dbReference>
<dbReference type="PANTHER" id="PTHR45717:SF5">
    <property type="entry name" value="PENTACOTRIPEPTIDE-REPEAT REGION OF PRORP DOMAIN-CONTAINING PROTEIN"/>
    <property type="match status" value="1"/>
</dbReference>
<dbReference type="Proteomes" id="UP001497516">
    <property type="component" value="Chromosome 8"/>
</dbReference>
<comment type="similarity">
    <text evidence="1">Belongs to the PPR family. P subfamily.</text>
</comment>
<protein>
    <recommendedName>
        <fullName evidence="6">Pentatricopeptide repeat-containing protein</fullName>
    </recommendedName>
</protein>
<dbReference type="PROSITE" id="PS51375">
    <property type="entry name" value="PPR"/>
    <property type="match status" value="3"/>
</dbReference>
<dbReference type="GO" id="GO:0005739">
    <property type="term" value="C:mitochondrion"/>
    <property type="evidence" value="ECO:0007669"/>
    <property type="project" value="TreeGrafter"/>
</dbReference>
<dbReference type="AlphaFoldDB" id="A0AAV2GB31"/>
<proteinExistence type="inferred from homology"/>
<evidence type="ECO:0000256" key="3">
    <source>
        <dbReference type="PROSITE-ProRule" id="PRU00708"/>
    </source>
</evidence>
<sequence>MAAAYYVLKRFRLAPPPRFLCTASESEAGVGEKTLLFRKLAGFGERDEGSRVGNLLDEWVREGKSVKRGHIAKYANQLRKFKKYHHALQLYEWWGINQNNSLNNADHAVYIDLLARTRGIAAAEEYFRGLDSSEKTHKTYGSLLSCYCRERMVRNAEQIFDEMNELGLLLAPNPLNYNNLMHLYLKVGQQEKVPMLVREMEEKNIAVDTYTWNKLMSSYALLKDTRSVEGVIKRMASKGVKHDWFTIGHLATIYVNAGRHEDACVVLDELEKMGDPPDDEAFHTVISLYGRLSDSSSVHRVWDALKSNKKKAKVSNASYLAMVSALSRLKEPDSLKACYEEWEASCSVHDIRIVNVALDFYLSQGMVVEARSVQQSVLSRGTKPNLKTLDLYINIFLKGNQVDEALKCLETSASFANAGKERWFPKTETLNKLLKQLEEGRDVDGMERFCTSLKRLNRLSSKIRTRVERVYAAASKTRN</sequence>
<gene>
    <name evidence="4" type="ORF">LTRI10_LOCUS47339</name>
</gene>
<dbReference type="Pfam" id="PF13041">
    <property type="entry name" value="PPR_2"/>
    <property type="match status" value="1"/>
</dbReference>
<dbReference type="GO" id="GO:0003729">
    <property type="term" value="F:mRNA binding"/>
    <property type="evidence" value="ECO:0007669"/>
    <property type="project" value="UniProtKB-ARBA"/>
</dbReference>
<feature type="repeat" description="PPR" evidence="3">
    <location>
        <begin position="208"/>
        <end position="242"/>
    </location>
</feature>
<dbReference type="PANTHER" id="PTHR45717">
    <property type="entry name" value="OS12G0527900 PROTEIN"/>
    <property type="match status" value="1"/>
</dbReference>
<dbReference type="Pfam" id="PF01535">
    <property type="entry name" value="PPR"/>
    <property type="match status" value="1"/>
</dbReference>
<accession>A0AAV2GB31</accession>
<feature type="repeat" description="PPR" evidence="3">
    <location>
        <begin position="136"/>
        <end position="170"/>
    </location>
</feature>
<dbReference type="Gene3D" id="1.25.40.10">
    <property type="entry name" value="Tetratricopeptide repeat domain"/>
    <property type="match status" value="3"/>
</dbReference>